<evidence type="ECO:0000313" key="3">
    <source>
        <dbReference type="Proteomes" id="UP000063953"/>
    </source>
</evidence>
<feature type="chain" id="PRO_5005472196" evidence="1">
    <location>
        <begin position="25"/>
        <end position="419"/>
    </location>
</feature>
<dbReference type="EMBL" id="CP012365">
    <property type="protein sequence ID" value="AKX59849.1"/>
    <property type="molecule type" value="Genomic_DNA"/>
</dbReference>
<accession>A0A0K1XF21</accession>
<dbReference type="InterPro" id="IPR010870">
    <property type="entry name" value="Porin_O/P"/>
</dbReference>
<evidence type="ECO:0000313" key="2">
    <source>
        <dbReference type="EMBL" id="AKX59849.1"/>
    </source>
</evidence>
<name>A0A0K1XF21_9GAMM</name>
<keyword evidence="1" id="KW-0732">Signal</keyword>
<reference evidence="2 3" key="1">
    <citation type="journal article" date="2015" name="Genome Announc.">
        <title>Genome Sequences of Oblitimonas alkaliphila gen. nov. sp. nov. (Proposed), a Novel Bacterium of the Pseudomonadaceae Family.</title>
        <authorList>
            <person name="Lauer A.C."/>
            <person name="Nicholson A.C."/>
            <person name="Humrighouse B.W."/>
            <person name="Emery B."/>
            <person name="Drobish A."/>
            <person name="Juieng P."/>
            <person name="Loparev V."/>
            <person name="McQuiston J.R."/>
        </authorList>
    </citation>
    <scope>NUCLEOTIDE SEQUENCE [LARGE SCALE GENOMIC DNA]</scope>
    <source>
        <strain evidence="2 3">E5571</strain>
    </source>
</reference>
<evidence type="ECO:0000256" key="1">
    <source>
        <dbReference type="SAM" id="SignalP"/>
    </source>
</evidence>
<dbReference type="Proteomes" id="UP000063953">
    <property type="component" value="Chromosome"/>
</dbReference>
<dbReference type="STRING" id="1697053.AKN87_10245"/>
<organism evidence="2 3">
    <name type="scientific">Thiopseudomonas alkaliphila</name>
    <dbReference type="NCBI Taxonomy" id="1697053"/>
    <lineage>
        <taxon>Bacteria</taxon>
        <taxon>Pseudomonadati</taxon>
        <taxon>Pseudomonadota</taxon>
        <taxon>Gammaproteobacteria</taxon>
        <taxon>Pseudomonadales</taxon>
        <taxon>Pseudomonadaceae</taxon>
        <taxon>Thiopseudomonas</taxon>
    </lineage>
</organism>
<proteinExistence type="predicted"/>
<dbReference type="InterPro" id="IPR023614">
    <property type="entry name" value="Porin_dom_sf"/>
</dbReference>
<dbReference type="SUPFAM" id="SSF56935">
    <property type="entry name" value="Porins"/>
    <property type="match status" value="1"/>
</dbReference>
<keyword evidence="3" id="KW-1185">Reference proteome</keyword>
<protein>
    <submittedName>
        <fullName evidence="2">Porin</fullName>
    </submittedName>
</protein>
<dbReference type="AlphaFoldDB" id="A0A0K1XF21"/>
<dbReference type="Gene3D" id="2.40.160.10">
    <property type="entry name" value="Porin"/>
    <property type="match status" value="1"/>
</dbReference>
<feature type="signal peptide" evidence="1">
    <location>
        <begin position="1"/>
        <end position="24"/>
    </location>
</feature>
<gene>
    <name evidence="2" type="ORF">AKN88_07855</name>
</gene>
<dbReference type="Pfam" id="PF07396">
    <property type="entry name" value="Porin_O_P"/>
    <property type="match status" value="1"/>
</dbReference>
<sequence length="419" mass="46422">MSRFAHCRLPLSLLTLAIASPLYAGTVSTDGVDLVIKTKGGFEVKTVDDAFSFQLGGRLQLDMDSFNGVMTKNGKRADEAYLRRARLEASGKVYSVWGYDFSVSFADNGDTSWKEASISYLGLDPVTLKFGRFDPDFGLESATSSKWITAIERSMIYDLAPWVNDHQEGMGLQISASNQVLYGSASVNRPKNQEDTHGKNKNNYGLRVVYAPLASAGNVLHFGASYANSQGNEFDGRIRTRLGVRGTSEDSANGNRLELAPKIKNANFDSDRAWGLELAWAHGPLSLQGEYLRRDLKADNSNKVKRNDRKAEGYYGQIAYTLTGESRGYKLDGGKFDKIKPNDKSLGAWEVFYRHDQIKVKESDFLDNKVKGHTFGVNWYANEAVKISANYVKVKTSEPSNKVGDKTGDALSLRAQYVF</sequence>
<dbReference type="RefSeq" id="WP_053101022.1">
    <property type="nucleotide sequence ID" value="NZ_CP012365.1"/>
</dbReference>